<dbReference type="Pfam" id="PF02080">
    <property type="entry name" value="TrkA_C"/>
    <property type="match status" value="1"/>
</dbReference>
<evidence type="ECO:0000256" key="2">
    <source>
        <dbReference type="ARBA" id="ARBA00022448"/>
    </source>
</evidence>
<feature type="domain" description="RCK C-terminal" evidence="8">
    <location>
        <begin position="315"/>
        <end position="399"/>
    </location>
</feature>
<feature type="transmembrane region" description="Helical" evidence="7">
    <location>
        <begin position="178"/>
        <end position="200"/>
    </location>
</feature>
<dbReference type="Pfam" id="PF03600">
    <property type="entry name" value="CitMHS"/>
    <property type="match status" value="1"/>
</dbReference>
<evidence type="ECO:0000256" key="5">
    <source>
        <dbReference type="ARBA" id="ARBA00022989"/>
    </source>
</evidence>
<keyword evidence="3 7" id="KW-0812">Transmembrane</keyword>
<evidence type="ECO:0000313" key="10">
    <source>
        <dbReference type="Proteomes" id="UP000241074"/>
    </source>
</evidence>
<evidence type="ECO:0000259" key="8">
    <source>
        <dbReference type="PROSITE" id="PS51202"/>
    </source>
</evidence>
<keyword evidence="6 7" id="KW-0472">Membrane</keyword>
<feature type="transmembrane region" description="Helical" evidence="7">
    <location>
        <begin position="462"/>
        <end position="480"/>
    </location>
</feature>
<dbReference type="PANTHER" id="PTHR43652:SF2">
    <property type="entry name" value="BASIC AMINO ACID ANTIPORTER YFCC-RELATED"/>
    <property type="match status" value="1"/>
</dbReference>
<dbReference type="PROSITE" id="PS51202">
    <property type="entry name" value="RCK_C"/>
    <property type="match status" value="2"/>
</dbReference>
<dbReference type="SUPFAM" id="SSF116726">
    <property type="entry name" value="TrkA C-terminal domain-like"/>
    <property type="match status" value="2"/>
</dbReference>
<feature type="domain" description="RCK C-terminal" evidence="8">
    <location>
        <begin position="223"/>
        <end position="307"/>
    </location>
</feature>
<dbReference type="GO" id="GO:0008324">
    <property type="term" value="F:monoatomic cation transmembrane transporter activity"/>
    <property type="evidence" value="ECO:0007669"/>
    <property type="project" value="InterPro"/>
</dbReference>
<gene>
    <name evidence="9" type="ORF">C7S18_04230</name>
</gene>
<dbReference type="EMBL" id="CP027860">
    <property type="protein sequence ID" value="AVP99997.1"/>
    <property type="molecule type" value="Genomic_DNA"/>
</dbReference>
<accession>A0A2P1PYS9</accession>
<keyword evidence="2" id="KW-0813">Transport</keyword>
<evidence type="ECO:0000256" key="6">
    <source>
        <dbReference type="ARBA" id="ARBA00023136"/>
    </source>
</evidence>
<feature type="transmembrane region" description="Helical" evidence="7">
    <location>
        <begin position="129"/>
        <end position="150"/>
    </location>
</feature>
<organism evidence="9 10">
    <name type="scientific">Ahniella affigens</name>
    <dbReference type="NCBI Taxonomy" id="2021234"/>
    <lineage>
        <taxon>Bacteria</taxon>
        <taxon>Pseudomonadati</taxon>
        <taxon>Pseudomonadota</taxon>
        <taxon>Gammaproteobacteria</taxon>
        <taxon>Lysobacterales</taxon>
        <taxon>Rhodanobacteraceae</taxon>
        <taxon>Ahniella</taxon>
    </lineage>
</organism>
<evidence type="ECO:0000256" key="4">
    <source>
        <dbReference type="ARBA" id="ARBA00022737"/>
    </source>
</evidence>
<dbReference type="OrthoDB" id="9809303at2"/>
<evidence type="ECO:0000313" key="9">
    <source>
        <dbReference type="EMBL" id="AVP99997.1"/>
    </source>
</evidence>
<feature type="transmembrane region" description="Helical" evidence="7">
    <location>
        <begin position="91"/>
        <end position="117"/>
    </location>
</feature>
<keyword evidence="10" id="KW-1185">Reference proteome</keyword>
<feature type="transmembrane region" description="Helical" evidence="7">
    <location>
        <begin position="52"/>
        <end position="79"/>
    </location>
</feature>
<dbReference type="AlphaFoldDB" id="A0A2P1PYS9"/>
<comment type="subcellular location">
    <subcellularLocation>
        <location evidence="1">Membrane</location>
        <topology evidence="1">Multi-pass membrane protein</topology>
    </subcellularLocation>
</comment>
<feature type="transmembrane region" description="Helical" evidence="7">
    <location>
        <begin position="415"/>
        <end position="432"/>
    </location>
</feature>
<dbReference type="GO" id="GO:0006813">
    <property type="term" value="P:potassium ion transport"/>
    <property type="evidence" value="ECO:0007669"/>
    <property type="project" value="InterPro"/>
</dbReference>
<keyword evidence="4" id="KW-0677">Repeat</keyword>
<name>A0A2P1PYS9_9GAMM</name>
<keyword evidence="5 7" id="KW-1133">Transmembrane helix</keyword>
<dbReference type="Proteomes" id="UP000241074">
    <property type="component" value="Chromosome"/>
</dbReference>
<dbReference type="InterPro" id="IPR006037">
    <property type="entry name" value="RCK_C"/>
</dbReference>
<proteinExistence type="predicted"/>
<protein>
    <submittedName>
        <fullName evidence="9">SLC13 family permease</fullName>
    </submittedName>
</protein>
<feature type="transmembrane region" description="Helical" evidence="7">
    <location>
        <begin position="547"/>
        <end position="572"/>
    </location>
</feature>
<reference evidence="9 10" key="2">
    <citation type="submission" date="2018-03" db="EMBL/GenBank/DDBJ databases">
        <authorList>
            <person name="Keele B.F."/>
        </authorList>
    </citation>
    <scope>NUCLEOTIDE SEQUENCE [LARGE SCALE GENOMIC DNA]</scope>
    <source>
        <strain evidence="9 10">D13</strain>
    </source>
</reference>
<feature type="transmembrane region" description="Helical" evidence="7">
    <location>
        <begin position="26"/>
        <end position="45"/>
    </location>
</feature>
<dbReference type="KEGG" id="xba:C7S18_04230"/>
<dbReference type="InterPro" id="IPR004680">
    <property type="entry name" value="Cit_transptr-like_dom"/>
</dbReference>
<dbReference type="GO" id="GO:0005886">
    <property type="term" value="C:plasma membrane"/>
    <property type="evidence" value="ECO:0007669"/>
    <property type="project" value="TreeGrafter"/>
</dbReference>
<dbReference type="InterPro" id="IPR036721">
    <property type="entry name" value="RCK_C_sf"/>
</dbReference>
<dbReference type="InterPro" id="IPR051679">
    <property type="entry name" value="DASS-Related_Transporters"/>
</dbReference>
<reference evidence="9 10" key="1">
    <citation type="submission" date="2018-03" db="EMBL/GenBank/DDBJ databases">
        <title>Ahniella affigens gen. nov., sp. nov., a gammaproteobacterium isolated from sandy soil near a stream.</title>
        <authorList>
            <person name="Ko Y."/>
            <person name="Kim J.-H."/>
        </authorList>
    </citation>
    <scope>NUCLEOTIDE SEQUENCE [LARGE SCALE GENOMIC DNA]</scope>
    <source>
        <strain evidence="9 10">D13</strain>
    </source>
</reference>
<sequence length="604" mass="65182">MILVLCLVLLTLVLFSFEWLRADLVALLMLVVIGIANLVPAEHLFTGFAGNAVIAIMATMILGAGLDRTGVLGFAASFILDLSKGDEKRLILVLCAVTGLVSAVMQNPAVAALFLPVASRISSRTGLPLFRLLLPMAGCIILGGTLTMVGNSPQILLNDLIGSINKNLPSGADTLEPVHMFAVTPIGLALLLFGLGYYYWFWERVGPKRDEDARQNVTPRATESYFEQTYRIEGETFEFEVLAESNLVGKSIAEIESLASTPLILAIKTGDDARFAPYADQIVQAGTLLGVLGPRDDLLEWADIQSLKELPGQPNFAPMFNPSRAGIAEAVVPPNSRYIGQKVGELRLRKRYGIAVLALNRGDKVWREDLRGRTIRQGDTLVFHGAWRDLANAADDRDFVVVTDYPKEQERTHRVPQALAFFGLAMALALVSDLPLPIALLTGAMGMLLTGVLSMDEAYHAINWRTIFLMASLIPLGWAVDSSGAAAFVAQEVLAVLGDVPIWALELALAILTTLFALVMSQVGAAIVMVPMAVNFALAANGDPTEFALIATLAASNNFMTTSNPVFALIAGPASYSRRELWRAGLPMMAGYIVIIIVMVNLVF</sequence>
<dbReference type="Gene3D" id="3.30.70.1450">
    <property type="entry name" value="Regulator of K+ conductance, C-terminal domain"/>
    <property type="match status" value="2"/>
</dbReference>
<dbReference type="PANTHER" id="PTHR43652">
    <property type="entry name" value="BASIC AMINO ACID ANTIPORTER YFCC-RELATED"/>
    <property type="match status" value="1"/>
</dbReference>
<evidence type="ECO:0000256" key="7">
    <source>
        <dbReference type="SAM" id="Phobius"/>
    </source>
</evidence>
<evidence type="ECO:0000256" key="1">
    <source>
        <dbReference type="ARBA" id="ARBA00004141"/>
    </source>
</evidence>
<feature type="transmembrane region" description="Helical" evidence="7">
    <location>
        <begin position="523"/>
        <end position="541"/>
    </location>
</feature>
<feature type="transmembrane region" description="Helical" evidence="7">
    <location>
        <begin position="500"/>
        <end position="518"/>
    </location>
</feature>
<feature type="transmembrane region" description="Helical" evidence="7">
    <location>
        <begin position="584"/>
        <end position="603"/>
    </location>
</feature>
<evidence type="ECO:0000256" key="3">
    <source>
        <dbReference type="ARBA" id="ARBA00022692"/>
    </source>
</evidence>